<dbReference type="PANTHER" id="PTHR43625">
    <property type="entry name" value="AFLATOXIN B1 ALDEHYDE REDUCTASE"/>
    <property type="match status" value="1"/>
</dbReference>
<dbReference type="CDD" id="cd19076">
    <property type="entry name" value="AKR_AKR13A_13D"/>
    <property type="match status" value="1"/>
</dbReference>
<evidence type="ECO:0000313" key="3">
    <source>
        <dbReference type="EMBL" id="MFC0566846.1"/>
    </source>
</evidence>
<evidence type="ECO:0000313" key="4">
    <source>
        <dbReference type="Proteomes" id="UP001589894"/>
    </source>
</evidence>
<dbReference type="InterPro" id="IPR050791">
    <property type="entry name" value="Aldo-Keto_reductase"/>
</dbReference>
<keyword evidence="1 3" id="KW-0560">Oxidoreductase</keyword>
<organism evidence="3 4">
    <name type="scientific">Plantactinospora siamensis</name>
    <dbReference type="NCBI Taxonomy" id="555372"/>
    <lineage>
        <taxon>Bacteria</taxon>
        <taxon>Bacillati</taxon>
        <taxon>Actinomycetota</taxon>
        <taxon>Actinomycetes</taxon>
        <taxon>Micromonosporales</taxon>
        <taxon>Micromonosporaceae</taxon>
        <taxon>Plantactinospora</taxon>
    </lineage>
</organism>
<dbReference type="Pfam" id="PF00248">
    <property type="entry name" value="Aldo_ket_red"/>
    <property type="match status" value="1"/>
</dbReference>
<dbReference type="Gene3D" id="3.20.20.100">
    <property type="entry name" value="NADP-dependent oxidoreductase domain"/>
    <property type="match status" value="1"/>
</dbReference>
<accession>A0ABV6P1E2</accession>
<reference evidence="3 4" key="1">
    <citation type="submission" date="2024-09" db="EMBL/GenBank/DDBJ databases">
        <authorList>
            <person name="Sun Q."/>
            <person name="Mori K."/>
        </authorList>
    </citation>
    <scope>NUCLEOTIDE SEQUENCE [LARGE SCALE GENOMIC DNA]</scope>
    <source>
        <strain evidence="3 4">TBRC 2205</strain>
    </source>
</reference>
<gene>
    <name evidence="3" type="ORF">ACFFHU_22245</name>
</gene>
<sequence length="325" mass="34632">MRTVALGSQGLRVSAQGLGCMGMSQSYGPADETSSVATLHRALDLGVTLFDTANVYGDAGSAGFGANERLLGSALRGRWDRVVLATKFGIQGIVRENGRTGFRLGADPAYVRQACDESLARLGTDHIDLYYLHRVDPATPVEETVAAMAELVAAGKVRYLGLSEVDADQLARAHAVHPITAVQSEWSLWTRGIEESVVPAARRLGVGLVPFSPLGRGFLTGAVTAGQEFAADDFRRTNPRFADEALAANQRLVDVVRAIADERGVLPGQVALAWVHAQGEDVVPIPGTKRVQYLEQNVAAADLRLTADDLARLDELAGQTVGGRY</sequence>
<dbReference type="PANTHER" id="PTHR43625:SF40">
    <property type="entry name" value="ALDO-KETO REDUCTASE YAKC [NADP(+)]"/>
    <property type="match status" value="1"/>
</dbReference>
<dbReference type="RefSeq" id="WP_377341832.1">
    <property type="nucleotide sequence ID" value="NZ_JBHLUE010000017.1"/>
</dbReference>
<evidence type="ECO:0000256" key="1">
    <source>
        <dbReference type="ARBA" id="ARBA00023002"/>
    </source>
</evidence>
<keyword evidence="4" id="KW-1185">Reference proteome</keyword>
<dbReference type="EC" id="1.1.1.-" evidence="3"/>
<dbReference type="Proteomes" id="UP001589894">
    <property type="component" value="Unassembled WGS sequence"/>
</dbReference>
<evidence type="ECO:0000259" key="2">
    <source>
        <dbReference type="Pfam" id="PF00248"/>
    </source>
</evidence>
<comment type="caution">
    <text evidence="3">The sequence shown here is derived from an EMBL/GenBank/DDBJ whole genome shotgun (WGS) entry which is preliminary data.</text>
</comment>
<name>A0ABV6P1E2_9ACTN</name>
<dbReference type="EMBL" id="JBHLUE010000017">
    <property type="protein sequence ID" value="MFC0566846.1"/>
    <property type="molecule type" value="Genomic_DNA"/>
</dbReference>
<dbReference type="InterPro" id="IPR023210">
    <property type="entry name" value="NADP_OxRdtase_dom"/>
</dbReference>
<dbReference type="SUPFAM" id="SSF51430">
    <property type="entry name" value="NAD(P)-linked oxidoreductase"/>
    <property type="match status" value="1"/>
</dbReference>
<dbReference type="GO" id="GO:0016491">
    <property type="term" value="F:oxidoreductase activity"/>
    <property type="evidence" value="ECO:0007669"/>
    <property type="project" value="UniProtKB-KW"/>
</dbReference>
<protein>
    <submittedName>
        <fullName evidence="3">Aldo/keto reductase</fullName>
        <ecNumber evidence="3">1.1.1.-</ecNumber>
    </submittedName>
</protein>
<dbReference type="InterPro" id="IPR036812">
    <property type="entry name" value="NAD(P)_OxRdtase_dom_sf"/>
</dbReference>
<proteinExistence type="predicted"/>
<feature type="domain" description="NADP-dependent oxidoreductase" evidence="2">
    <location>
        <begin position="17"/>
        <end position="316"/>
    </location>
</feature>